<comment type="caution">
    <text evidence="2">The sequence shown here is derived from an EMBL/GenBank/DDBJ whole genome shotgun (WGS) entry which is preliminary data.</text>
</comment>
<evidence type="ECO:0000256" key="1">
    <source>
        <dbReference type="SAM" id="Phobius"/>
    </source>
</evidence>
<accession>A0ABV7FM73</accession>
<dbReference type="Gene3D" id="3.30.70.1430">
    <property type="entry name" value="Multidrug efflux transporter AcrB pore domain"/>
    <property type="match status" value="2"/>
</dbReference>
<dbReference type="Proteomes" id="UP001595555">
    <property type="component" value="Unassembled WGS sequence"/>
</dbReference>
<feature type="transmembrane region" description="Helical" evidence="1">
    <location>
        <begin position="28"/>
        <end position="46"/>
    </location>
</feature>
<dbReference type="SUPFAM" id="SSF82866">
    <property type="entry name" value="Multidrug efflux transporter AcrB transmembrane domain"/>
    <property type="match status" value="2"/>
</dbReference>
<dbReference type="PANTHER" id="PTHR32063:SF16">
    <property type="entry name" value="CATION EFFLUX SYSTEM (ACRB_ACRD_ACRF FAMILY)"/>
    <property type="match status" value="1"/>
</dbReference>
<dbReference type="PANTHER" id="PTHR32063">
    <property type="match status" value="1"/>
</dbReference>
<keyword evidence="1" id="KW-0812">Transmembrane</keyword>
<dbReference type="SUPFAM" id="SSF82714">
    <property type="entry name" value="Multidrug efflux transporter AcrB TolC docking domain, DN and DC subdomains"/>
    <property type="match status" value="2"/>
</dbReference>
<feature type="transmembrane region" description="Helical" evidence="1">
    <location>
        <begin position="984"/>
        <end position="1005"/>
    </location>
</feature>
<dbReference type="Gene3D" id="1.20.1640.10">
    <property type="entry name" value="Multidrug efflux transporter AcrB transmembrane domain"/>
    <property type="match status" value="2"/>
</dbReference>
<feature type="transmembrane region" description="Helical" evidence="1">
    <location>
        <begin position="572"/>
        <end position="595"/>
    </location>
</feature>
<dbReference type="SUPFAM" id="SSF82693">
    <property type="entry name" value="Multidrug efflux transporter AcrB pore domain, PN1, PN2, PC1 and PC2 subdomains"/>
    <property type="match status" value="3"/>
</dbReference>
<keyword evidence="1" id="KW-1133">Transmembrane helix</keyword>
<proteinExistence type="predicted"/>
<evidence type="ECO:0000313" key="3">
    <source>
        <dbReference type="Proteomes" id="UP001595555"/>
    </source>
</evidence>
<feature type="transmembrane region" description="Helical" evidence="1">
    <location>
        <begin position="933"/>
        <end position="951"/>
    </location>
</feature>
<protein>
    <submittedName>
        <fullName evidence="2">Efflux RND transporter permease subunit</fullName>
    </submittedName>
</protein>
<dbReference type="Gene3D" id="3.30.70.1440">
    <property type="entry name" value="Multidrug efflux transporter AcrB pore domain"/>
    <property type="match status" value="1"/>
</dbReference>
<feature type="transmembrane region" description="Helical" evidence="1">
    <location>
        <begin position="1026"/>
        <end position="1048"/>
    </location>
</feature>
<feature type="transmembrane region" description="Helical" evidence="1">
    <location>
        <begin position="466"/>
        <end position="490"/>
    </location>
</feature>
<organism evidence="2 3">
    <name type="scientific">Cellvibrio fontiphilus</name>
    <dbReference type="NCBI Taxonomy" id="1815559"/>
    <lineage>
        <taxon>Bacteria</taxon>
        <taxon>Pseudomonadati</taxon>
        <taxon>Pseudomonadota</taxon>
        <taxon>Gammaproteobacteria</taxon>
        <taxon>Cellvibrionales</taxon>
        <taxon>Cellvibrionaceae</taxon>
        <taxon>Cellvibrio</taxon>
    </lineage>
</organism>
<gene>
    <name evidence="2" type="ORF">ACFODX_17340</name>
</gene>
<evidence type="ECO:0000313" key="2">
    <source>
        <dbReference type="EMBL" id="MFC3117337.1"/>
    </source>
</evidence>
<keyword evidence="3" id="KW-1185">Reference proteome</keyword>
<dbReference type="Gene3D" id="3.30.70.1320">
    <property type="entry name" value="Multidrug efflux transporter AcrB pore domain like"/>
    <property type="match status" value="1"/>
</dbReference>
<feature type="transmembrane region" description="Helical" evidence="1">
    <location>
        <begin position="502"/>
        <end position="525"/>
    </location>
</feature>
<dbReference type="Pfam" id="PF00873">
    <property type="entry name" value="ACR_tran"/>
    <property type="match status" value="1"/>
</dbReference>
<dbReference type="PRINTS" id="PR00702">
    <property type="entry name" value="ACRIFLAVINRP"/>
</dbReference>
<dbReference type="InterPro" id="IPR027463">
    <property type="entry name" value="AcrB_DN_DC_subdom"/>
</dbReference>
<reference evidence="3" key="1">
    <citation type="journal article" date="2019" name="Int. J. Syst. Evol. Microbiol.">
        <title>The Global Catalogue of Microorganisms (GCM) 10K type strain sequencing project: providing services to taxonomists for standard genome sequencing and annotation.</title>
        <authorList>
            <consortium name="The Broad Institute Genomics Platform"/>
            <consortium name="The Broad Institute Genome Sequencing Center for Infectious Disease"/>
            <person name="Wu L."/>
            <person name="Ma J."/>
        </authorList>
    </citation>
    <scope>NUCLEOTIDE SEQUENCE [LARGE SCALE GENOMIC DNA]</scope>
    <source>
        <strain evidence="3">KCTC 52237</strain>
    </source>
</reference>
<feature type="transmembrane region" description="Helical" evidence="1">
    <location>
        <begin position="373"/>
        <end position="392"/>
    </location>
</feature>
<feature type="transmembrane region" description="Helical" evidence="1">
    <location>
        <begin position="399"/>
        <end position="419"/>
    </location>
</feature>
<dbReference type="Gene3D" id="3.30.2090.10">
    <property type="entry name" value="Multidrug efflux transporter AcrB TolC docking domain, DN and DC subdomains"/>
    <property type="match status" value="2"/>
</dbReference>
<name>A0ABV7FM73_9GAMM</name>
<dbReference type="EMBL" id="JBHRTF010000016">
    <property type="protein sequence ID" value="MFC3117337.1"/>
    <property type="molecule type" value="Genomic_DNA"/>
</dbReference>
<feature type="transmembrane region" description="Helical" evidence="1">
    <location>
        <begin position="958"/>
        <end position="978"/>
    </location>
</feature>
<feature type="transmembrane region" description="Helical" evidence="1">
    <location>
        <begin position="1060"/>
        <end position="1082"/>
    </location>
</feature>
<dbReference type="RefSeq" id="WP_378121480.1">
    <property type="nucleotide sequence ID" value="NZ_JBHRTF010000016.1"/>
</dbReference>
<keyword evidence="1" id="KW-0472">Membrane</keyword>
<feature type="transmembrane region" description="Helical" evidence="1">
    <location>
        <begin position="425"/>
        <end position="445"/>
    </location>
</feature>
<dbReference type="InterPro" id="IPR001036">
    <property type="entry name" value="Acrflvin-R"/>
</dbReference>
<sequence>MSAPQDSSHHSNLGISGRIARAFLTTEITPLLALTGLLLGIFAVLITPREEEPQINVTFANVFIPFPGATPEEVEALVTNPAEQIVSEIEGVEHIYSTSSPGMSSLTVRFKVGEPRTDAIVRLYNAFYANSDWLPQNLGVGQPLIKPKGIDDVPIVALTLWSKNAATTNSDLLSVARELQTQLQRVPGTRDIEIIGGGDKTLRVLFDPERLAAFGLALDDLRRALGAANSSQAAGTLVSDNREMLVQAGTFLSSAEEVADLVVGVYQGAPVFLRDVASVSLGADQPTHYVTHGFGSASAAYADEKNNADEKNSGRYPAITLSIAKKPGENAVDVAEQVITRVEQLRGVSLPDALNVNVTRNYGATAEDKAQTLIKKLIFATLSVIILVLIALGKREALVVGAAVIATLAITLFASWAWGFTLNRVSLFALIFSIGILVDDAIVVVENIHRHMSQGKLSLNEAIPLAVDEVGGPTILATFTVIAALLPMAFVSGLMGPYMLPIPINASTGMLISLAVAFMFTPWLYRRLFANVNHAAAHSSEETQSHGNKFLPFFTRIMTPLLNREAGKKARLWLLGGILALIVASIGLVVVQAVMLKMLPFDNKSEFQIVVDMPEGTPLENTQTVLQALADKLETIPEVTDYQLYAGTAAPINFNGLVRQNYLRRAPYMGEIQVNLLDKHLRQRKSHEIALAARELLTETAKAMNANVKVVEVPPGPPVLSPLVAEVYGLNYTRQLDVAKQVRAAFEATPDVVDVDDSIEAPQTRWLIAVDRARAARLGVDQTSIANAIRTALAGEDAAYLHSASAKVALPLRLELPAGEKDSLERVLAIKVRAQNGKLIALAELTQVIESQRQQTIHHKDLLPVVYVLGDVAGETDSPLYGLAAIYKRIAETPIDGQVIDQFLNSQPENPVNWSLKWDGELQVTLDTFRDMGIAYSVGLVMIYLLVVGMFKSYSVPLIIMAPIPLTLIGIMPGHALLGQQFTAPSMIGMIALAGIIVRNSILLVDFIQQEVRSGKSLEDATISAAAVRALPIGLTALAAMMGGFFILDDPIFGGLAVSLIFGLLVSTLLTLVVIPVVYYAYHYQKS</sequence>